<reference evidence="1 2" key="2">
    <citation type="journal article" date="2011" name="Stand. Genomic Sci.">
        <title>Complete genome sequence of Paludibacter propionicigenes type strain (WB4).</title>
        <authorList>
            <person name="Gronow S."/>
            <person name="Munk C."/>
            <person name="Lapidus A."/>
            <person name="Nolan M."/>
            <person name="Lucas S."/>
            <person name="Hammon N."/>
            <person name="Deshpande S."/>
            <person name="Cheng J.F."/>
            <person name="Tapia R."/>
            <person name="Han C."/>
            <person name="Goodwin L."/>
            <person name="Pitluck S."/>
            <person name="Liolios K."/>
            <person name="Ivanova N."/>
            <person name="Mavromatis K."/>
            <person name="Mikhailova N."/>
            <person name="Pati A."/>
            <person name="Chen A."/>
            <person name="Palaniappan K."/>
            <person name="Land M."/>
            <person name="Hauser L."/>
            <person name="Chang Y.J."/>
            <person name="Jeffries C.D."/>
            <person name="Brambilla E."/>
            <person name="Rohde M."/>
            <person name="Goker M."/>
            <person name="Detter J.C."/>
            <person name="Woyke T."/>
            <person name="Bristow J."/>
            <person name="Eisen J.A."/>
            <person name="Markowitz V."/>
            <person name="Hugenholtz P."/>
            <person name="Kyrpides N.C."/>
            <person name="Klenk H.P."/>
        </authorList>
    </citation>
    <scope>NUCLEOTIDE SEQUENCE [LARGE SCALE GENOMIC DNA]</scope>
    <source>
        <strain evidence="2">DSM 17365 / JCM 13257 / WB4</strain>
    </source>
</reference>
<dbReference type="InterPro" id="IPR036583">
    <property type="entry name" value="23S_rRNA_IVS_sf"/>
</dbReference>
<keyword evidence="2" id="KW-1185">Reference proteome</keyword>
<dbReference type="EMBL" id="CP002345">
    <property type="protein sequence ID" value="ADQ79192.1"/>
    <property type="molecule type" value="Genomic_DNA"/>
</dbReference>
<dbReference type="HOGENOM" id="CLU_129874_0_0_10"/>
<gene>
    <name evidence="1" type="ordered locus">Palpr_1043</name>
</gene>
<dbReference type="eggNOG" id="COG0399">
    <property type="taxonomic scope" value="Bacteria"/>
</dbReference>
<proteinExistence type="predicted"/>
<dbReference type="PANTHER" id="PTHR38471:SF2">
    <property type="entry name" value="FOUR HELIX BUNDLE PROTEIN"/>
    <property type="match status" value="1"/>
</dbReference>
<dbReference type="AlphaFoldDB" id="E4T398"/>
<dbReference type="RefSeq" id="WP_013444561.1">
    <property type="nucleotide sequence ID" value="NC_014734.1"/>
</dbReference>
<sequence length="122" mass="13866">MRNFEELRVWQDARLLVNDIYKMTATCKDYGFKDQIQRAAVSIMNNIAEGSESGSDPLFVRYLKIAKASCGEVRSMLFLCEDLHYCSADTAISLKNRAILISSSIQKLIEYLNKSNNQESKS</sequence>
<dbReference type="Pfam" id="PF05635">
    <property type="entry name" value="23S_rRNA_IVP"/>
    <property type="match status" value="1"/>
</dbReference>
<dbReference type="PANTHER" id="PTHR38471">
    <property type="entry name" value="FOUR HELIX BUNDLE PROTEIN"/>
    <property type="match status" value="1"/>
</dbReference>
<dbReference type="GO" id="GO:0005840">
    <property type="term" value="C:ribosome"/>
    <property type="evidence" value="ECO:0007669"/>
    <property type="project" value="UniProtKB-KW"/>
</dbReference>
<evidence type="ECO:0000313" key="2">
    <source>
        <dbReference type="Proteomes" id="UP000008718"/>
    </source>
</evidence>
<dbReference type="NCBIfam" id="TIGR02436">
    <property type="entry name" value="four helix bundle protein"/>
    <property type="match status" value="1"/>
</dbReference>
<dbReference type="Proteomes" id="UP000008718">
    <property type="component" value="Chromosome"/>
</dbReference>
<dbReference type="STRING" id="694427.Palpr_1043"/>
<keyword evidence="1" id="KW-0687">Ribonucleoprotein</keyword>
<name>E4T398_PALPW</name>
<evidence type="ECO:0000313" key="1">
    <source>
        <dbReference type="EMBL" id="ADQ79192.1"/>
    </source>
</evidence>
<reference key="1">
    <citation type="submission" date="2010-11" db="EMBL/GenBank/DDBJ databases">
        <title>The complete genome of Paludibacter propionicigenes DSM 17365.</title>
        <authorList>
            <consortium name="US DOE Joint Genome Institute (JGI-PGF)"/>
            <person name="Lucas S."/>
            <person name="Copeland A."/>
            <person name="Lapidus A."/>
            <person name="Bruce D."/>
            <person name="Goodwin L."/>
            <person name="Pitluck S."/>
            <person name="Kyrpides N."/>
            <person name="Mavromatis K."/>
            <person name="Ivanova N."/>
            <person name="Munk A.C."/>
            <person name="Brettin T."/>
            <person name="Detter J.C."/>
            <person name="Han C."/>
            <person name="Tapia R."/>
            <person name="Land M."/>
            <person name="Hauser L."/>
            <person name="Markowitz V."/>
            <person name="Cheng J.-F."/>
            <person name="Hugenholtz P."/>
            <person name="Woyke T."/>
            <person name="Wu D."/>
            <person name="Gronow S."/>
            <person name="Wellnitz S."/>
            <person name="Brambilla E."/>
            <person name="Klenk H.-P."/>
            <person name="Eisen J.A."/>
        </authorList>
    </citation>
    <scope>NUCLEOTIDE SEQUENCE</scope>
    <source>
        <strain>WB4</strain>
    </source>
</reference>
<accession>E4T398</accession>
<keyword evidence="1" id="KW-0689">Ribosomal protein</keyword>
<dbReference type="CDD" id="cd16377">
    <property type="entry name" value="23S_rRNA_IVP_like"/>
    <property type="match status" value="1"/>
</dbReference>
<dbReference type="KEGG" id="ppn:Palpr_1043"/>
<dbReference type="InterPro" id="IPR012657">
    <property type="entry name" value="23S_rRNA-intervening_sequence"/>
</dbReference>
<protein>
    <submittedName>
        <fullName evidence="1">S23 ribosomal protein</fullName>
    </submittedName>
</protein>
<dbReference type="Gene3D" id="1.20.1440.60">
    <property type="entry name" value="23S rRNA-intervening sequence"/>
    <property type="match status" value="1"/>
</dbReference>
<organism evidence="1 2">
    <name type="scientific">Paludibacter propionicigenes (strain DSM 17365 / JCM 13257 / WB4)</name>
    <dbReference type="NCBI Taxonomy" id="694427"/>
    <lineage>
        <taxon>Bacteria</taxon>
        <taxon>Pseudomonadati</taxon>
        <taxon>Bacteroidota</taxon>
        <taxon>Bacteroidia</taxon>
        <taxon>Bacteroidales</taxon>
        <taxon>Paludibacteraceae</taxon>
        <taxon>Paludibacter</taxon>
    </lineage>
</organism>
<dbReference type="SUPFAM" id="SSF158446">
    <property type="entry name" value="IVS-encoded protein-like"/>
    <property type="match status" value="1"/>
</dbReference>